<gene>
    <name evidence="2" type="ORF">SAMN06296241_2699</name>
</gene>
<sequence>MKNRCLFTLKNLVALLLIISFNSEGSAMFQQIPGTSFTEYKGKVVNSRNQEPLSAVYLAVENSNISTVTNSDGEFSLKVPKQNEDVNVLVSHLGFRSQRLPLSFFARGNVVIELQESLEELEEVAILTYTDPVALVKNMLENRGSNYFTEPTTMTGFYREAIKRGRKNVSLSEAVVKIHKESYTSNADDRISLVKARKTADYDRLDTLALKLRGGPYNPLSIDIMKNPTYIFNQQDLSNFRFSFDNPTRNGERYLYVVNFEELERDLPWYYGKLYIDAESFTLVKASFNLNVDNRKAATDLFVKKKPGGTKVYPIEVNYDISYRERDGRWYFGHGHTELEFVVNWKRRLFNSRYKVDSELAVTNWQTVNEEISRRDENFINRRIIMNDDVSGFADLSFWGENNIIEPDESIESAIDKIRNKLENN</sequence>
<dbReference type="Gene3D" id="2.60.40.1120">
    <property type="entry name" value="Carboxypeptidase-like, regulatory domain"/>
    <property type="match status" value="1"/>
</dbReference>
<accession>A0A285X6Z6</accession>
<dbReference type="SUPFAM" id="SSF49464">
    <property type="entry name" value="Carboxypeptidase regulatory domain-like"/>
    <property type="match status" value="1"/>
</dbReference>
<organism evidence="2 3">
    <name type="scientific">Salinimicrobium sediminis</name>
    <dbReference type="NCBI Taxonomy" id="1343891"/>
    <lineage>
        <taxon>Bacteria</taxon>
        <taxon>Pseudomonadati</taxon>
        <taxon>Bacteroidota</taxon>
        <taxon>Flavobacteriia</taxon>
        <taxon>Flavobacteriales</taxon>
        <taxon>Flavobacteriaceae</taxon>
        <taxon>Salinimicrobium</taxon>
    </lineage>
</organism>
<dbReference type="Pfam" id="PF13715">
    <property type="entry name" value="CarbopepD_reg_2"/>
    <property type="match status" value="1"/>
</dbReference>
<dbReference type="OrthoDB" id="1413766at2"/>
<evidence type="ECO:0000313" key="2">
    <source>
        <dbReference type="EMBL" id="SOC81127.1"/>
    </source>
</evidence>
<dbReference type="AlphaFoldDB" id="A0A285X6Z6"/>
<reference evidence="3" key="1">
    <citation type="submission" date="2017-09" db="EMBL/GenBank/DDBJ databases">
        <authorList>
            <person name="Varghese N."/>
            <person name="Submissions S."/>
        </authorList>
    </citation>
    <scope>NUCLEOTIDE SEQUENCE [LARGE SCALE GENOMIC DNA]</scope>
    <source>
        <strain evidence="3">CGMCC 1.12641</strain>
    </source>
</reference>
<keyword evidence="3" id="KW-1185">Reference proteome</keyword>
<dbReference type="RefSeq" id="WP_097056903.1">
    <property type="nucleotide sequence ID" value="NZ_OCMF01000004.1"/>
</dbReference>
<dbReference type="InterPro" id="IPR008969">
    <property type="entry name" value="CarboxyPept-like_regulatory"/>
</dbReference>
<feature type="signal peptide" evidence="1">
    <location>
        <begin position="1"/>
        <end position="26"/>
    </location>
</feature>
<dbReference type="Proteomes" id="UP000219193">
    <property type="component" value="Unassembled WGS sequence"/>
</dbReference>
<proteinExistence type="predicted"/>
<name>A0A285X6Z6_9FLAO</name>
<evidence type="ECO:0000256" key="1">
    <source>
        <dbReference type="SAM" id="SignalP"/>
    </source>
</evidence>
<evidence type="ECO:0000313" key="3">
    <source>
        <dbReference type="Proteomes" id="UP000219193"/>
    </source>
</evidence>
<keyword evidence="1" id="KW-0732">Signal</keyword>
<dbReference type="EMBL" id="OCMF01000004">
    <property type="protein sequence ID" value="SOC81127.1"/>
    <property type="molecule type" value="Genomic_DNA"/>
</dbReference>
<protein>
    <submittedName>
        <fullName evidence="2">CarboxypepD_reg-like domain-containing protein</fullName>
    </submittedName>
</protein>
<feature type="chain" id="PRO_5012605995" evidence="1">
    <location>
        <begin position="27"/>
        <end position="425"/>
    </location>
</feature>